<keyword evidence="2" id="KW-1185">Reference proteome</keyword>
<comment type="caution">
    <text evidence="1">The sequence shown here is derived from an EMBL/GenBank/DDBJ whole genome shotgun (WGS) entry which is preliminary data.</text>
</comment>
<protein>
    <submittedName>
        <fullName evidence="1">Uncharacterized protein</fullName>
    </submittedName>
</protein>
<dbReference type="Proteomes" id="UP000824120">
    <property type="component" value="Chromosome 1"/>
</dbReference>
<gene>
    <name evidence="1" type="ORF">H5410_002444</name>
</gene>
<dbReference type="OrthoDB" id="1304615at2759"/>
<organism evidence="1 2">
    <name type="scientific">Solanum commersonii</name>
    <name type="common">Commerson's wild potato</name>
    <name type="synonym">Commerson's nightshade</name>
    <dbReference type="NCBI Taxonomy" id="4109"/>
    <lineage>
        <taxon>Eukaryota</taxon>
        <taxon>Viridiplantae</taxon>
        <taxon>Streptophyta</taxon>
        <taxon>Embryophyta</taxon>
        <taxon>Tracheophyta</taxon>
        <taxon>Spermatophyta</taxon>
        <taxon>Magnoliopsida</taxon>
        <taxon>eudicotyledons</taxon>
        <taxon>Gunneridae</taxon>
        <taxon>Pentapetalae</taxon>
        <taxon>asterids</taxon>
        <taxon>lamiids</taxon>
        <taxon>Solanales</taxon>
        <taxon>Solanaceae</taxon>
        <taxon>Solanoideae</taxon>
        <taxon>Solaneae</taxon>
        <taxon>Solanum</taxon>
    </lineage>
</organism>
<dbReference type="EMBL" id="JACXVP010000001">
    <property type="protein sequence ID" value="KAG5630727.1"/>
    <property type="molecule type" value="Genomic_DNA"/>
</dbReference>
<dbReference type="AlphaFoldDB" id="A0A9J6B2V0"/>
<evidence type="ECO:0000313" key="2">
    <source>
        <dbReference type="Proteomes" id="UP000824120"/>
    </source>
</evidence>
<sequence>MASRLGSEIEPGALAKGLGQSLKVISTIRVNVEQRTSISKNRSYNATTSKLNKLAENSFHVHPCFDEKEGNSPFCQGAEMNQYTLTSGARARGQSLGINVEKLTLIDKNRSPFESRKAKKVFEVAQGAKETETSLFEFDKAKKLDLQVCLNLEKKKKVVEVVQDAEGIETNMYFLIVSALLLVKQLKHYLASLP</sequence>
<proteinExistence type="predicted"/>
<name>A0A9J6B2V0_SOLCO</name>
<reference evidence="1 2" key="1">
    <citation type="submission" date="2020-09" db="EMBL/GenBank/DDBJ databases">
        <title>De no assembly of potato wild relative species, Solanum commersonii.</title>
        <authorList>
            <person name="Cho K."/>
        </authorList>
    </citation>
    <scope>NUCLEOTIDE SEQUENCE [LARGE SCALE GENOMIC DNA]</scope>
    <source>
        <strain evidence="1">LZ3.2</strain>
        <tissue evidence="1">Leaf</tissue>
    </source>
</reference>
<evidence type="ECO:0000313" key="1">
    <source>
        <dbReference type="EMBL" id="KAG5630727.1"/>
    </source>
</evidence>
<accession>A0A9J6B2V0</accession>